<keyword evidence="12 19" id="KW-0472">Membrane</keyword>
<accession>A0A835BA98</accession>
<dbReference type="PANTHER" id="PTHR48006:SF34">
    <property type="entry name" value="OS08G0203700 PROTEIN"/>
    <property type="match status" value="1"/>
</dbReference>
<evidence type="ECO:0000313" key="21">
    <source>
        <dbReference type="EMBL" id="KAF8685353.1"/>
    </source>
</evidence>
<dbReference type="PANTHER" id="PTHR48006">
    <property type="entry name" value="LEUCINE-RICH REPEAT-CONTAINING PROTEIN DDB_G0281931-RELATED"/>
    <property type="match status" value="1"/>
</dbReference>
<keyword evidence="8 17" id="KW-0547">Nucleotide-binding</keyword>
<dbReference type="SMART" id="SM00220">
    <property type="entry name" value="S_TKc"/>
    <property type="match status" value="1"/>
</dbReference>
<dbReference type="FunFam" id="3.30.200.20:FF:000394">
    <property type="entry name" value="Leucine-rich repeat receptor-like protein kinase"/>
    <property type="match status" value="1"/>
</dbReference>
<dbReference type="InterPro" id="IPR011009">
    <property type="entry name" value="Kinase-like_dom_sf"/>
</dbReference>
<keyword evidence="13" id="KW-0675">Receptor</keyword>
<keyword evidence="7" id="KW-0677">Repeat</keyword>
<comment type="catalytic activity">
    <reaction evidence="16">
        <text>L-seryl-[protein] + ATP = O-phospho-L-seryl-[protein] + ADP + H(+)</text>
        <dbReference type="Rhea" id="RHEA:17989"/>
        <dbReference type="Rhea" id="RHEA-COMP:9863"/>
        <dbReference type="Rhea" id="RHEA-COMP:11604"/>
        <dbReference type="ChEBI" id="CHEBI:15378"/>
        <dbReference type="ChEBI" id="CHEBI:29999"/>
        <dbReference type="ChEBI" id="CHEBI:30616"/>
        <dbReference type="ChEBI" id="CHEBI:83421"/>
        <dbReference type="ChEBI" id="CHEBI:456216"/>
        <dbReference type="EC" id="2.7.11.1"/>
    </reaction>
</comment>
<evidence type="ECO:0000256" key="18">
    <source>
        <dbReference type="RuleBase" id="RU000304"/>
    </source>
</evidence>
<keyword evidence="4" id="KW-0433">Leucine-rich repeat</keyword>
<dbReference type="InterPro" id="IPR051824">
    <property type="entry name" value="LRR_Rcpt-Like_S/T_Kinase"/>
</dbReference>
<evidence type="ECO:0000256" key="15">
    <source>
        <dbReference type="ARBA" id="ARBA00047899"/>
    </source>
</evidence>
<dbReference type="InterPro" id="IPR008271">
    <property type="entry name" value="Ser/Thr_kinase_AS"/>
</dbReference>
<evidence type="ECO:0000256" key="10">
    <source>
        <dbReference type="ARBA" id="ARBA00022840"/>
    </source>
</evidence>
<comment type="caution">
    <text evidence="21">The sequence shown here is derived from an EMBL/GenBank/DDBJ whole genome shotgun (WGS) entry which is preliminary data.</text>
</comment>
<comment type="subcellular location">
    <subcellularLocation>
        <location evidence="1">Membrane</location>
    </subcellularLocation>
</comment>
<evidence type="ECO:0000256" key="11">
    <source>
        <dbReference type="ARBA" id="ARBA00022989"/>
    </source>
</evidence>
<evidence type="ECO:0000256" key="17">
    <source>
        <dbReference type="PROSITE-ProRule" id="PRU10141"/>
    </source>
</evidence>
<evidence type="ECO:0000256" key="6">
    <source>
        <dbReference type="ARBA" id="ARBA00022692"/>
    </source>
</evidence>
<evidence type="ECO:0000256" key="3">
    <source>
        <dbReference type="ARBA" id="ARBA00022527"/>
    </source>
</evidence>
<comment type="similarity">
    <text evidence="18">Belongs to the protein kinase superfamily.</text>
</comment>
<gene>
    <name evidence="21" type="ORF">HU200_043977</name>
</gene>
<dbReference type="PROSITE" id="PS00107">
    <property type="entry name" value="PROTEIN_KINASE_ATP"/>
    <property type="match status" value="1"/>
</dbReference>
<evidence type="ECO:0000256" key="2">
    <source>
        <dbReference type="ARBA" id="ARBA00012513"/>
    </source>
</evidence>
<evidence type="ECO:0000256" key="9">
    <source>
        <dbReference type="ARBA" id="ARBA00022777"/>
    </source>
</evidence>
<reference evidence="21" key="1">
    <citation type="submission" date="2020-07" db="EMBL/GenBank/DDBJ databases">
        <title>Genome sequence and genetic diversity analysis of an under-domesticated orphan crop, white fonio (Digitaria exilis).</title>
        <authorList>
            <person name="Bennetzen J.L."/>
            <person name="Chen S."/>
            <person name="Ma X."/>
            <person name="Wang X."/>
            <person name="Yssel A.E.J."/>
            <person name="Chaluvadi S.R."/>
            <person name="Johnson M."/>
            <person name="Gangashetty P."/>
            <person name="Hamidou F."/>
            <person name="Sanogo M.D."/>
            <person name="Zwaenepoel A."/>
            <person name="Wallace J."/>
            <person name="Van De Peer Y."/>
            <person name="Van Deynze A."/>
        </authorList>
    </citation>
    <scope>NUCLEOTIDE SEQUENCE</scope>
    <source>
        <tissue evidence="21">Leaves</tissue>
    </source>
</reference>
<dbReference type="GO" id="GO:0016020">
    <property type="term" value="C:membrane"/>
    <property type="evidence" value="ECO:0007669"/>
    <property type="project" value="UniProtKB-SubCell"/>
</dbReference>
<keyword evidence="22" id="KW-1185">Reference proteome</keyword>
<keyword evidence="11 19" id="KW-1133">Transmembrane helix</keyword>
<dbReference type="InterPro" id="IPR017441">
    <property type="entry name" value="Protein_kinase_ATP_BS"/>
</dbReference>
<feature type="transmembrane region" description="Helical" evidence="19">
    <location>
        <begin position="24"/>
        <end position="48"/>
    </location>
</feature>
<organism evidence="21 22">
    <name type="scientific">Digitaria exilis</name>
    <dbReference type="NCBI Taxonomy" id="1010633"/>
    <lineage>
        <taxon>Eukaryota</taxon>
        <taxon>Viridiplantae</taxon>
        <taxon>Streptophyta</taxon>
        <taxon>Embryophyta</taxon>
        <taxon>Tracheophyta</taxon>
        <taxon>Spermatophyta</taxon>
        <taxon>Magnoliopsida</taxon>
        <taxon>Liliopsida</taxon>
        <taxon>Poales</taxon>
        <taxon>Poaceae</taxon>
        <taxon>PACMAD clade</taxon>
        <taxon>Panicoideae</taxon>
        <taxon>Panicodae</taxon>
        <taxon>Paniceae</taxon>
        <taxon>Anthephorinae</taxon>
        <taxon>Digitaria</taxon>
    </lineage>
</organism>
<evidence type="ECO:0000256" key="5">
    <source>
        <dbReference type="ARBA" id="ARBA00022679"/>
    </source>
</evidence>
<evidence type="ECO:0000313" key="22">
    <source>
        <dbReference type="Proteomes" id="UP000636709"/>
    </source>
</evidence>
<feature type="domain" description="Protein kinase" evidence="20">
    <location>
        <begin position="103"/>
        <end position="376"/>
    </location>
</feature>
<keyword evidence="10 17" id="KW-0067">ATP-binding</keyword>
<evidence type="ECO:0000256" key="14">
    <source>
        <dbReference type="ARBA" id="ARBA00023180"/>
    </source>
</evidence>
<dbReference type="SUPFAM" id="SSF56112">
    <property type="entry name" value="Protein kinase-like (PK-like)"/>
    <property type="match status" value="1"/>
</dbReference>
<dbReference type="Proteomes" id="UP000636709">
    <property type="component" value="Unassembled WGS sequence"/>
</dbReference>
<keyword evidence="14" id="KW-0325">Glycoprotein</keyword>
<dbReference type="Gene3D" id="1.10.510.10">
    <property type="entry name" value="Transferase(Phosphotransferase) domain 1"/>
    <property type="match status" value="1"/>
</dbReference>
<dbReference type="EC" id="2.7.11.1" evidence="2"/>
<name>A0A835BA98_9POAL</name>
<evidence type="ECO:0000256" key="16">
    <source>
        <dbReference type="ARBA" id="ARBA00048679"/>
    </source>
</evidence>
<evidence type="ECO:0000256" key="7">
    <source>
        <dbReference type="ARBA" id="ARBA00022737"/>
    </source>
</evidence>
<keyword evidence="6 19" id="KW-0812">Transmembrane</keyword>
<dbReference type="GO" id="GO:0004674">
    <property type="term" value="F:protein serine/threonine kinase activity"/>
    <property type="evidence" value="ECO:0007669"/>
    <property type="project" value="UniProtKB-KW"/>
</dbReference>
<dbReference type="OrthoDB" id="672733at2759"/>
<dbReference type="FunFam" id="1.10.510.10:FF:000309">
    <property type="entry name" value="Leucine-rich repeat receptor-like protein kinase"/>
    <property type="match status" value="1"/>
</dbReference>
<dbReference type="Gene3D" id="3.30.200.20">
    <property type="entry name" value="Phosphorylase Kinase, domain 1"/>
    <property type="match status" value="1"/>
</dbReference>
<dbReference type="EMBL" id="JACEFO010002084">
    <property type="protein sequence ID" value="KAF8685353.1"/>
    <property type="molecule type" value="Genomic_DNA"/>
</dbReference>
<keyword evidence="5" id="KW-0808">Transferase</keyword>
<evidence type="ECO:0000256" key="19">
    <source>
        <dbReference type="SAM" id="Phobius"/>
    </source>
</evidence>
<keyword evidence="3 18" id="KW-0723">Serine/threonine-protein kinase</keyword>
<feature type="binding site" evidence="17">
    <location>
        <position position="132"/>
    </location>
    <ligand>
        <name>ATP</name>
        <dbReference type="ChEBI" id="CHEBI:30616"/>
    </ligand>
</feature>
<evidence type="ECO:0000256" key="1">
    <source>
        <dbReference type="ARBA" id="ARBA00004370"/>
    </source>
</evidence>
<dbReference type="AlphaFoldDB" id="A0A835BA98"/>
<comment type="catalytic activity">
    <reaction evidence="15">
        <text>L-threonyl-[protein] + ATP = O-phospho-L-threonyl-[protein] + ADP + H(+)</text>
        <dbReference type="Rhea" id="RHEA:46608"/>
        <dbReference type="Rhea" id="RHEA-COMP:11060"/>
        <dbReference type="Rhea" id="RHEA-COMP:11605"/>
        <dbReference type="ChEBI" id="CHEBI:15378"/>
        <dbReference type="ChEBI" id="CHEBI:30013"/>
        <dbReference type="ChEBI" id="CHEBI:30616"/>
        <dbReference type="ChEBI" id="CHEBI:61977"/>
        <dbReference type="ChEBI" id="CHEBI:456216"/>
        <dbReference type="EC" id="2.7.11.1"/>
    </reaction>
</comment>
<evidence type="ECO:0000256" key="8">
    <source>
        <dbReference type="ARBA" id="ARBA00022741"/>
    </source>
</evidence>
<evidence type="ECO:0000256" key="4">
    <source>
        <dbReference type="ARBA" id="ARBA00022614"/>
    </source>
</evidence>
<dbReference type="Pfam" id="PF00069">
    <property type="entry name" value="Pkinase"/>
    <property type="match status" value="1"/>
</dbReference>
<dbReference type="CDD" id="cd14066">
    <property type="entry name" value="STKc_IRAK"/>
    <property type="match status" value="1"/>
</dbReference>
<dbReference type="InterPro" id="IPR000719">
    <property type="entry name" value="Prot_kinase_dom"/>
</dbReference>
<dbReference type="GO" id="GO:0005524">
    <property type="term" value="F:ATP binding"/>
    <property type="evidence" value="ECO:0007669"/>
    <property type="project" value="UniProtKB-UniRule"/>
</dbReference>
<dbReference type="PROSITE" id="PS50011">
    <property type="entry name" value="PROTEIN_KINASE_DOM"/>
    <property type="match status" value="1"/>
</dbReference>
<evidence type="ECO:0000256" key="13">
    <source>
        <dbReference type="ARBA" id="ARBA00023170"/>
    </source>
</evidence>
<proteinExistence type="inferred from homology"/>
<evidence type="ECO:0000256" key="12">
    <source>
        <dbReference type="ARBA" id="ARBA00023136"/>
    </source>
</evidence>
<keyword evidence="9" id="KW-0418">Kinase</keyword>
<dbReference type="PROSITE" id="PS00108">
    <property type="entry name" value="PROTEIN_KINASE_ST"/>
    <property type="match status" value="1"/>
</dbReference>
<protein>
    <recommendedName>
        <fullName evidence="2">non-specific serine/threonine protein kinase</fullName>
        <ecNumber evidence="2">2.7.11.1</ecNumber>
    </recommendedName>
</protein>
<sequence length="398" mass="44892">MLSNHCGSTKIPWVSKKRHNKKDILVLALGVCFGGLFMFSLACLLFLFRRTSVTTRNMSNNKDTIEALPSSFNSEQSLVMVPQHRGERNKLTFTDLVNATNKFEKENIIGCGGYGLVYKAELPNGSKVAIKKLNSEMCLMAREFSAEVEALSMAQHDNLVPLWGYCIQGDSRFLIYSYMENGSLDDWLHNRDDGASLFLDWPMRLKIAQGASQGLSYIHDVCKPRIVHRDIKSSNILLDIEFKAYIADFGLSRLILPNKTHITTELIGTLGYIPPEYCEGWVATLRGDIYSFGVVLLELLTGQRPVPVTYNSKELVQWVYEMRSQGKQIEVLDAVLQGTGYEEQMLKMLEVACQCVNHNPSMRPTIQTVVSCLENIDANLRMQNSVSNPDFVNYNCTD</sequence>
<evidence type="ECO:0000259" key="20">
    <source>
        <dbReference type="PROSITE" id="PS50011"/>
    </source>
</evidence>